<dbReference type="RefSeq" id="WP_118767047.1">
    <property type="nucleotide sequence ID" value="NZ_QWKP01000185.1"/>
</dbReference>
<keyword evidence="2" id="KW-1133">Transmembrane helix</keyword>
<evidence type="ECO:0000256" key="1">
    <source>
        <dbReference type="SAM" id="MobiDB-lite"/>
    </source>
</evidence>
<dbReference type="EMBL" id="QWKP01000185">
    <property type="protein sequence ID" value="RHA41345.1"/>
    <property type="molecule type" value="Genomic_DNA"/>
</dbReference>
<dbReference type="Proteomes" id="UP000283374">
    <property type="component" value="Unassembled WGS sequence"/>
</dbReference>
<name>A0A413RM23_9CELL</name>
<gene>
    <name evidence="3" type="ORF">D1825_08780</name>
</gene>
<evidence type="ECO:0000313" key="3">
    <source>
        <dbReference type="EMBL" id="RHA41345.1"/>
    </source>
</evidence>
<evidence type="ECO:0008006" key="5">
    <source>
        <dbReference type="Google" id="ProtNLM"/>
    </source>
</evidence>
<feature type="region of interest" description="Disordered" evidence="1">
    <location>
        <begin position="200"/>
        <end position="225"/>
    </location>
</feature>
<organism evidence="3 4">
    <name type="scientific">Cellulomonas rhizosphaerae</name>
    <dbReference type="NCBI Taxonomy" id="2293719"/>
    <lineage>
        <taxon>Bacteria</taxon>
        <taxon>Bacillati</taxon>
        <taxon>Actinomycetota</taxon>
        <taxon>Actinomycetes</taxon>
        <taxon>Micrococcales</taxon>
        <taxon>Cellulomonadaceae</taxon>
        <taxon>Cellulomonas</taxon>
    </lineage>
</organism>
<keyword evidence="4" id="KW-1185">Reference proteome</keyword>
<keyword evidence="2" id="KW-0812">Transmembrane</keyword>
<protein>
    <recommendedName>
        <fullName evidence="5">NUDIX hydrolase</fullName>
    </recommendedName>
</protein>
<evidence type="ECO:0000313" key="4">
    <source>
        <dbReference type="Proteomes" id="UP000283374"/>
    </source>
</evidence>
<dbReference type="OrthoDB" id="3214694at2"/>
<keyword evidence="2" id="KW-0472">Membrane</keyword>
<accession>A0A413RM23</accession>
<reference evidence="3 4" key="1">
    <citation type="submission" date="2018-08" db="EMBL/GenBank/DDBJ databases">
        <title>Cellulomonas rhizosphaerae sp. nov., a novel actinomycete isolated from soil.</title>
        <authorList>
            <person name="Tian Y."/>
        </authorList>
    </citation>
    <scope>NUCLEOTIDE SEQUENCE [LARGE SCALE GENOMIC DNA]</scope>
    <source>
        <strain evidence="3 4">NEAU-TCZ24</strain>
    </source>
</reference>
<comment type="caution">
    <text evidence="3">The sequence shown here is derived from an EMBL/GenBank/DDBJ whole genome shotgun (WGS) entry which is preliminary data.</text>
</comment>
<feature type="transmembrane region" description="Helical" evidence="2">
    <location>
        <begin position="6"/>
        <end position="25"/>
    </location>
</feature>
<sequence>MSWSETLVLVVGLLALLGWWLWVTASRLDRLHRKVGAARAVVDTQLIRRATVTAELATSALLDPVSSVLVGEAAWAALAAGGSDAETTPGLPDELWTLLAADPRGPVERSSLAEQISERGRIESELSATLREVLADEAEVAALRAEPGGEEILADLGSAWYRVQISRRFHNEAVAQTRRMRRGVAVRVFRLAGHAPEPRTLELDDEWPDALGRPGVRAAEKSSGA</sequence>
<evidence type="ECO:0000256" key="2">
    <source>
        <dbReference type="SAM" id="Phobius"/>
    </source>
</evidence>
<proteinExistence type="predicted"/>
<dbReference type="AlphaFoldDB" id="A0A413RM23"/>